<gene>
    <name evidence="2" type="ORF">F9K94_17335</name>
</gene>
<evidence type="ECO:0008006" key="4">
    <source>
        <dbReference type="Google" id="ProtNLM"/>
    </source>
</evidence>
<keyword evidence="1" id="KW-0472">Membrane</keyword>
<dbReference type="Proteomes" id="UP000460650">
    <property type="component" value="Unassembled WGS sequence"/>
</dbReference>
<keyword evidence="1" id="KW-0812">Transmembrane</keyword>
<accession>A0A7V7VSW5</accession>
<organism evidence="2 3">
    <name type="scientific">Brucella tritici</name>
    <dbReference type="NCBI Taxonomy" id="94626"/>
    <lineage>
        <taxon>Bacteria</taxon>
        <taxon>Pseudomonadati</taxon>
        <taxon>Pseudomonadota</taxon>
        <taxon>Alphaproteobacteria</taxon>
        <taxon>Hyphomicrobiales</taxon>
        <taxon>Brucellaceae</taxon>
        <taxon>Brucella/Ochrobactrum group</taxon>
        <taxon>Brucella</taxon>
    </lineage>
</organism>
<proteinExistence type="predicted"/>
<protein>
    <recommendedName>
        <fullName evidence="4">DUF2530 domain-containing protein</fullName>
    </recommendedName>
</protein>
<dbReference type="RefSeq" id="WP_151647208.1">
    <property type="nucleotide sequence ID" value="NZ_WBVY01000004.1"/>
</dbReference>
<evidence type="ECO:0000256" key="1">
    <source>
        <dbReference type="SAM" id="Phobius"/>
    </source>
</evidence>
<feature type="transmembrane region" description="Helical" evidence="1">
    <location>
        <begin position="20"/>
        <end position="37"/>
    </location>
</feature>
<sequence length="75" mass="8721">MNEIDHDPYEPRIDRRPFPWWAAWLVVGLIWAGYLAYHKLDLWSLAVGAGSATILVSWAIDKTANRVPDSWKTRR</sequence>
<name>A0A7V7VSW5_9HYPH</name>
<dbReference type="EMBL" id="WBVY01000004">
    <property type="protein sequence ID" value="KAB2656266.1"/>
    <property type="molecule type" value="Genomic_DNA"/>
</dbReference>
<comment type="caution">
    <text evidence="2">The sequence shown here is derived from an EMBL/GenBank/DDBJ whole genome shotgun (WGS) entry which is preliminary data.</text>
</comment>
<dbReference type="AlphaFoldDB" id="A0A7V7VSW5"/>
<evidence type="ECO:0000313" key="2">
    <source>
        <dbReference type="EMBL" id="KAB2656266.1"/>
    </source>
</evidence>
<keyword evidence="1" id="KW-1133">Transmembrane helix</keyword>
<feature type="transmembrane region" description="Helical" evidence="1">
    <location>
        <begin position="42"/>
        <end position="60"/>
    </location>
</feature>
<evidence type="ECO:0000313" key="3">
    <source>
        <dbReference type="Proteomes" id="UP000460650"/>
    </source>
</evidence>
<reference evidence="2 3" key="1">
    <citation type="submission" date="2019-09" db="EMBL/GenBank/DDBJ databases">
        <title>Taxonomic organization of the family Brucellaceae based on a phylogenomic approach.</title>
        <authorList>
            <person name="Leclercq S."/>
            <person name="Cloeckaert A."/>
            <person name="Zygmunt M.S."/>
        </authorList>
    </citation>
    <scope>NUCLEOTIDE SEQUENCE [LARGE SCALE GENOMIC DNA]</scope>
    <source>
        <strain evidence="2 3">TA93</strain>
    </source>
</reference>